<name>A0AAV4TZ15_CAEEX</name>
<protein>
    <submittedName>
        <fullName evidence="1">Uncharacterized protein</fullName>
    </submittedName>
</protein>
<accession>A0AAV4TZ15</accession>
<reference evidence="1 2" key="1">
    <citation type="submission" date="2021-06" db="EMBL/GenBank/DDBJ databases">
        <title>Caerostris extrusa draft genome.</title>
        <authorList>
            <person name="Kono N."/>
            <person name="Arakawa K."/>
        </authorList>
    </citation>
    <scope>NUCLEOTIDE SEQUENCE [LARGE SCALE GENOMIC DNA]</scope>
</reference>
<keyword evidence="2" id="KW-1185">Reference proteome</keyword>
<comment type="caution">
    <text evidence="1">The sequence shown here is derived from an EMBL/GenBank/DDBJ whole genome shotgun (WGS) entry which is preliminary data.</text>
</comment>
<dbReference type="Proteomes" id="UP001054945">
    <property type="component" value="Unassembled WGS sequence"/>
</dbReference>
<gene>
    <name evidence="1" type="ORF">CEXT_664741</name>
</gene>
<proteinExistence type="predicted"/>
<dbReference type="AlphaFoldDB" id="A0AAV4TZ15"/>
<evidence type="ECO:0000313" key="1">
    <source>
        <dbReference type="EMBL" id="GIY49818.1"/>
    </source>
</evidence>
<evidence type="ECO:0000313" key="2">
    <source>
        <dbReference type="Proteomes" id="UP001054945"/>
    </source>
</evidence>
<sequence>MRETSLFIPKLSPLCRYFQVIGLEFATKSCGESWICASGGTSVPQSVLEGCRFENSSGDLYSFQKRVGRLNSDVISSIKKCRH</sequence>
<organism evidence="1 2">
    <name type="scientific">Caerostris extrusa</name>
    <name type="common">Bark spider</name>
    <name type="synonym">Caerostris bankana</name>
    <dbReference type="NCBI Taxonomy" id="172846"/>
    <lineage>
        <taxon>Eukaryota</taxon>
        <taxon>Metazoa</taxon>
        <taxon>Ecdysozoa</taxon>
        <taxon>Arthropoda</taxon>
        <taxon>Chelicerata</taxon>
        <taxon>Arachnida</taxon>
        <taxon>Araneae</taxon>
        <taxon>Araneomorphae</taxon>
        <taxon>Entelegynae</taxon>
        <taxon>Araneoidea</taxon>
        <taxon>Araneidae</taxon>
        <taxon>Caerostris</taxon>
    </lineage>
</organism>
<dbReference type="EMBL" id="BPLR01011891">
    <property type="protein sequence ID" value="GIY49818.1"/>
    <property type="molecule type" value="Genomic_DNA"/>
</dbReference>